<protein>
    <recommendedName>
        <fullName evidence="1">Retrotransposon gag domain-containing protein</fullName>
    </recommendedName>
</protein>
<keyword evidence="3" id="KW-1185">Reference proteome</keyword>
<dbReference type="Pfam" id="PF03732">
    <property type="entry name" value="Retrotrans_gag"/>
    <property type="match status" value="1"/>
</dbReference>
<evidence type="ECO:0000259" key="1">
    <source>
        <dbReference type="Pfam" id="PF03732"/>
    </source>
</evidence>
<sequence>MELPSFDGTDVCGWLSRATQYFIVNKTPINQRVDLAMNALSGPVTPWIQLILRRCPNLSWDQFSQELLIRFGTNQALDGYEALRMTRQEGTLDEYITEFEGRLAQLPDLADHHYLNALQLAKRIDQMTFSAPSDRNQSGFSKYGRVICLQGDPTLTRKECTVQELQALSEDDECWMLWTMEGTISCEEMGISQTLPAADRKAIG</sequence>
<dbReference type="AlphaFoldDB" id="A0A8X8X1G5"/>
<reference evidence="2" key="2">
    <citation type="submission" date="2020-08" db="EMBL/GenBank/DDBJ databases">
        <title>Plant Genome Project.</title>
        <authorList>
            <person name="Zhang R.-G."/>
        </authorList>
    </citation>
    <scope>NUCLEOTIDE SEQUENCE</scope>
    <source>
        <strain evidence="2">Huo1</strain>
        <tissue evidence="2">Leaf</tissue>
    </source>
</reference>
<name>A0A8X8X1G5_SALSN</name>
<evidence type="ECO:0000313" key="3">
    <source>
        <dbReference type="Proteomes" id="UP000298416"/>
    </source>
</evidence>
<feature type="domain" description="Retrotransposon gag" evidence="1">
    <location>
        <begin position="35"/>
        <end position="113"/>
    </location>
</feature>
<dbReference type="EMBL" id="PNBA02000012">
    <property type="protein sequence ID" value="KAG6405915.1"/>
    <property type="molecule type" value="Genomic_DNA"/>
</dbReference>
<dbReference type="Proteomes" id="UP000298416">
    <property type="component" value="Unassembled WGS sequence"/>
</dbReference>
<reference evidence="2" key="1">
    <citation type="submission" date="2018-01" db="EMBL/GenBank/DDBJ databases">
        <authorList>
            <person name="Mao J.F."/>
        </authorList>
    </citation>
    <scope>NUCLEOTIDE SEQUENCE</scope>
    <source>
        <strain evidence="2">Huo1</strain>
        <tissue evidence="2">Leaf</tissue>
    </source>
</reference>
<proteinExistence type="predicted"/>
<gene>
    <name evidence="2" type="ORF">SASPL_133509</name>
</gene>
<comment type="caution">
    <text evidence="2">The sequence shown here is derived from an EMBL/GenBank/DDBJ whole genome shotgun (WGS) entry which is preliminary data.</text>
</comment>
<dbReference type="InterPro" id="IPR005162">
    <property type="entry name" value="Retrotrans_gag_dom"/>
</dbReference>
<organism evidence="2">
    <name type="scientific">Salvia splendens</name>
    <name type="common">Scarlet sage</name>
    <dbReference type="NCBI Taxonomy" id="180675"/>
    <lineage>
        <taxon>Eukaryota</taxon>
        <taxon>Viridiplantae</taxon>
        <taxon>Streptophyta</taxon>
        <taxon>Embryophyta</taxon>
        <taxon>Tracheophyta</taxon>
        <taxon>Spermatophyta</taxon>
        <taxon>Magnoliopsida</taxon>
        <taxon>eudicotyledons</taxon>
        <taxon>Gunneridae</taxon>
        <taxon>Pentapetalae</taxon>
        <taxon>asterids</taxon>
        <taxon>lamiids</taxon>
        <taxon>Lamiales</taxon>
        <taxon>Lamiaceae</taxon>
        <taxon>Nepetoideae</taxon>
        <taxon>Mentheae</taxon>
        <taxon>Salviinae</taxon>
        <taxon>Salvia</taxon>
        <taxon>Salvia subgen. Calosphace</taxon>
        <taxon>core Calosphace</taxon>
    </lineage>
</organism>
<accession>A0A8X8X1G5</accession>
<evidence type="ECO:0000313" key="2">
    <source>
        <dbReference type="EMBL" id="KAG6405915.1"/>
    </source>
</evidence>